<comment type="caution">
    <text evidence="1">The sequence shown here is derived from an EMBL/GenBank/DDBJ whole genome shotgun (WGS) entry which is preliminary data.</text>
</comment>
<proteinExistence type="predicted"/>
<name>A0ABW4T2Y2_9ACTN</name>
<protein>
    <submittedName>
        <fullName evidence="1">Nucleotidyl transferase AbiEii/AbiGii toxin family protein</fullName>
    </submittedName>
</protein>
<gene>
    <name evidence="1" type="ORF">ACFSKW_27300</name>
</gene>
<organism evidence="1 2">
    <name type="scientific">Nonomuraea mangrovi</name>
    <dbReference type="NCBI Taxonomy" id="2316207"/>
    <lineage>
        <taxon>Bacteria</taxon>
        <taxon>Bacillati</taxon>
        <taxon>Actinomycetota</taxon>
        <taxon>Actinomycetes</taxon>
        <taxon>Streptosporangiales</taxon>
        <taxon>Streptosporangiaceae</taxon>
        <taxon>Nonomuraea</taxon>
    </lineage>
</organism>
<dbReference type="GO" id="GO:0016740">
    <property type="term" value="F:transferase activity"/>
    <property type="evidence" value="ECO:0007669"/>
    <property type="project" value="UniProtKB-KW"/>
</dbReference>
<reference evidence="2" key="1">
    <citation type="journal article" date="2019" name="Int. J. Syst. Evol. Microbiol.">
        <title>The Global Catalogue of Microorganisms (GCM) 10K type strain sequencing project: providing services to taxonomists for standard genome sequencing and annotation.</title>
        <authorList>
            <consortium name="The Broad Institute Genomics Platform"/>
            <consortium name="The Broad Institute Genome Sequencing Center for Infectious Disease"/>
            <person name="Wu L."/>
            <person name="Ma J."/>
        </authorList>
    </citation>
    <scope>NUCLEOTIDE SEQUENCE [LARGE SCALE GENOMIC DNA]</scope>
    <source>
        <strain evidence="2">ICMP 6774ER</strain>
    </source>
</reference>
<accession>A0ABW4T2Y2</accession>
<sequence>MRLPAFHARLLEATLDAREGHGLLLAGGHAMNAHGLTDRPSDDLVLVTGHGAPVSAVAEDLAAELRRHGFSLTAFDVSERVARMVVRDEVSGERCAVSLLKEALRDRPLTLEPYRLVGQDDAVALKVRALHGRGLPRDFIDVAAAAERYSFRELERLGAAYEEDWLLDDLIQRLESVDLLADEAFTAYGVDEERLHEIRRFAYAWAEEIKLRRADDGDAEHDVPDVPEVD</sequence>
<keyword evidence="1" id="KW-0808">Transferase</keyword>
<dbReference type="EMBL" id="JBHUFV010000041">
    <property type="protein sequence ID" value="MFD1935186.1"/>
    <property type="molecule type" value="Genomic_DNA"/>
</dbReference>
<dbReference type="RefSeq" id="WP_379575308.1">
    <property type="nucleotide sequence ID" value="NZ_JBHUFV010000041.1"/>
</dbReference>
<evidence type="ECO:0000313" key="2">
    <source>
        <dbReference type="Proteomes" id="UP001597368"/>
    </source>
</evidence>
<evidence type="ECO:0000313" key="1">
    <source>
        <dbReference type="EMBL" id="MFD1935186.1"/>
    </source>
</evidence>
<keyword evidence="2" id="KW-1185">Reference proteome</keyword>
<dbReference type="Proteomes" id="UP001597368">
    <property type="component" value="Unassembled WGS sequence"/>
</dbReference>